<proteinExistence type="predicted"/>
<evidence type="ECO:0000313" key="1">
    <source>
        <dbReference type="EMBL" id="KAG8233728.1"/>
    </source>
</evidence>
<comment type="caution">
    <text evidence="1">The sequence shown here is derived from an EMBL/GenBank/DDBJ whole genome shotgun (WGS) entry which is preliminary data.</text>
</comment>
<dbReference type="Proteomes" id="UP000792457">
    <property type="component" value="Unassembled WGS sequence"/>
</dbReference>
<gene>
    <name evidence="1" type="ORF">J437_LFUL013225</name>
</gene>
<sequence>MKLNMYVSKRRNVRERLVSTFVARRKSSSDSGVDVDVSLRDSEFQEKQIVLNRGVHRELRTGNGEEKPLFHPNFGRNIAILKNDGVVIKLRNENLFIGVPVIGGQLKENEVLKLGLAKWCPYSLIKC</sequence>
<dbReference type="AlphaFoldDB" id="A0A8K0KK33"/>
<reference evidence="1" key="2">
    <citation type="submission" date="2017-10" db="EMBL/GenBank/DDBJ databases">
        <title>Ladona fulva Genome sequencing and assembly.</title>
        <authorList>
            <person name="Murali S."/>
            <person name="Richards S."/>
            <person name="Bandaranaike D."/>
            <person name="Bellair M."/>
            <person name="Blankenburg K."/>
            <person name="Chao H."/>
            <person name="Dinh H."/>
            <person name="Doddapaneni H."/>
            <person name="Dugan-Rocha S."/>
            <person name="Elkadiri S."/>
            <person name="Gnanaolivu R."/>
            <person name="Hernandez B."/>
            <person name="Skinner E."/>
            <person name="Javaid M."/>
            <person name="Lee S."/>
            <person name="Li M."/>
            <person name="Ming W."/>
            <person name="Munidasa M."/>
            <person name="Muniz J."/>
            <person name="Nguyen L."/>
            <person name="Hughes D."/>
            <person name="Osuji N."/>
            <person name="Pu L.-L."/>
            <person name="Puazo M."/>
            <person name="Qu C."/>
            <person name="Quiroz J."/>
            <person name="Raj R."/>
            <person name="Weissenberger G."/>
            <person name="Xin Y."/>
            <person name="Zou X."/>
            <person name="Han Y."/>
            <person name="Worley K."/>
            <person name="Muzny D."/>
            <person name="Gibbs R."/>
        </authorList>
    </citation>
    <scope>NUCLEOTIDE SEQUENCE</scope>
    <source>
        <strain evidence="1">Sampled in the wild</strain>
    </source>
</reference>
<organism evidence="1 2">
    <name type="scientific">Ladona fulva</name>
    <name type="common">Scarce chaser dragonfly</name>
    <name type="synonym">Libellula fulva</name>
    <dbReference type="NCBI Taxonomy" id="123851"/>
    <lineage>
        <taxon>Eukaryota</taxon>
        <taxon>Metazoa</taxon>
        <taxon>Ecdysozoa</taxon>
        <taxon>Arthropoda</taxon>
        <taxon>Hexapoda</taxon>
        <taxon>Insecta</taxon>
        <taxon>Pterygota</taxon>
        <taxon>Palaeoptera</taxon>
        <taxon>Odonata</taxon>
        <taxon>Epiprocta</taxon>
        <taxon>Anisoptera</taxon>
        <taxon>Libelluloidea</taxon>
        <taxon>Libellulidae</taxon>
        <taxon>Ladona</taxon>
    </lineage>
</organism>
<evidence type="ECO:0000313" key="2">
    <source>
        <dbReference type="Proteomes" id="UP000792457"/>
    </source>
</evidence>
<reference evidence="1" key="1">
    <citation type="submission" date="2013-04" db="EMBL/GenBank/DDBJ databases">
        <authorList>
            <person name="Qu J."/>
            <person name="Murali S.C."/>
            <person name="Bandaranaike D."/>
            <person name="Bellair M."/>
            <person name="Blankenburg K."/>
            <person name="Chao H."/>
            <person name="Dinh H."/>
            <person name="Doddapaneni H."/>
            <person name="Downs B."/>
            <person name="Dugan-Rocha S."/>
            <person name="Elkadiri S."/>
            <person name="Gnanaolivu R.D."/>
            <person name="Hernandez B."/>
            <person name="Javaid M."/>
            <person name="Jayaseelan J.C."/>
            <person name="Lee S."/>
            <person name="Li M."/>
            <person name="Ming W."/>
            <person name="Munidasa M."/>
            <person name="Muniz J."/>
            <person name="Nguyen L."/>
            <person name="Ongeri F."/>
            <person name="Osuji N."/>
            <person name="Pu L.-L."/>
            <person name="Puazo M."/>
            <person name="Qu C."/>
            <person name="Quiroz J."/>
            <person name="Raj R."/>
            <person name="Weissenberger G."/>
            <person name="Xin Y."/>
            <person name="Zou X."/>
            <person name="Han Y."/>
            <person name="Richards S."/>
            <person name="Worley K."/>
            <person name="Muzny D."/>
            <person name="Gibbs R."/>
        </authorList>
    </citation>
    <scope>NUCLEOTIDE SEQUENCE</scope>
    <source>
        <strain evidence="1">Sampled in the wild</strain>
    </source>
</reference>
<name>A0A8K0KK33_LADFU</name>
<dbReference type="EMBL" id="KZ308743">
    <property type="protein sequence ID" value="KAG8233728.1"/>
    <property type="molecule type" value="Genomic_DNA"/>
</dbReference>
<accession>A0A8K0KK33</accession>
<keyword evidence="2" id="KW-1185">Reference proteome</keyword>
<protein>
    <submittedName>
        <fullName evidence="1">Uncharacterized protein</fullName>
    </submittedName>
</protein>